<keyword evidence="7 13" id="KW-0418">Kinase</keyword>
<evidence type="ECO:0000259" key="12">
    <source>
        <dbReference type="PROSITE" id="PS50839"/>
    </source>
</evidence>
<dbReference type="InterPro" id="IPR036097">
    <property type="entry name" value="HisK_dim/P_sf"/>
</dbReference>
<dbReference type="SUPFAM" id="SSF47384">
    <property type="entry name" value="Homodimeric domain of signal transducing histidine kinase"/>
    <property type="match status" value="1"/>
</dbReference>
<dbReference type="Pfam" id="PF00512">
    <property type="entry name" value="HisKA"/>
    <property type="match status" value="1"/>
</dbReference>
<name>A0AAV2VKB7_9VIBR</name>
<dbReference type="GO" id="GO:0016020">
    <property type="term" value="C:membrane"/>
    <property type="evidence" value="ECO:0007669"/>
    <property type="project" value="UniProtKB-SubCell"/>
</dbReference>
<dbReference type="GO" id="GO:0030295">
    <property type="term" value="F:protein kinase activator activity"/>
    <property type="evidence" value="ECO:0007669"/>
    <property type="project" value="TreeGrafter"/>
</dbReference>
<dbReference type="InterPro" id="IPR005467">
    <property type="entry name" value="His_kinase_dom"/>
</dbReference>
<evidence type="ECO:0000256" key="10">
    <source>
        <dbReference type="SAM" id="Phobius"/>
    </source>
</evidence>
<proteinExistence type="predicted"/>
<dbReference type="GO" id="GO:0000156">
    <property type="term" value="F:phosphorelay response regulator activity"/>
    <property type="evidence" value="ECO:0007669"/>
    <property type="project" value="TreeGrafter"/>
</dbReference>
<gene>
    <name evidence="13" type="ORF">VIBNISOn1_1390028</name>
</gene>
<evidence type="ECO:0000256" key="7">
    <source>
        <dbReference type="ARBA" id="ARBA00022777"/>
    </source>
</evidence>
<dbReference type="InterPro" id="IPR006189">
    <property type="entry name" value="CHASE_dom"/>
</dbReference>
<evidence type="ECO:0000256" key="4">
    <source>
        <dbReference type="ARBA" id="ARBA00022553"/>
    </source>
</evidence>
<keyword evidence="5" id="KW-0808">Transferase</keyword>
<evidence type="ECO:0000256" key="5">
    <source>
        <dbReference type="ARBA" id="ARBA00022679"/>
    </source>
</evidence>
<dbReference type="InterPro" id="IPR004358">
    <property type="entry name" value="Sig_transdc_His_kin-like_C"/>
</dbReference>
<dbReference type="PROSITE" id="PS50839">
    <property type="entry name" value="CHASE"/>
    <property type="match status" value="1"/>
</dbReference>
<keyword evidence="9 10" id="KW-0472">Membrane</keyword>
<feature type="transmembrane region" description="Helical" evidence="10">
    <location>
        <begin position="314"/>
        <end position="334"/>
    </location>
</feature>
<sequence>MQSIRQIVAYIYDSLKYLNWYHWLALGFSLALTLTAWRITFNQTQLKAQSQFQYQATQLITIVKERMSKYEEALWAGVSSLHMLDKPASRQDWAMFSNQFRIEQRLPGINGIGVIHYVPAPKLDSYLAWQKQSFPEFRLQPVREAQEYWPITYIEPASDNIEAIGLDMAHEIHRHTAAQRAMISGEASITAPIILVQDSMKTPGFLLFVPWYTNQTPPNLYGQINGPFLGLVYAPFVVNKLLQGALTDDHRLVHFSVSDEGQILYNERHSPDIASNDPPLFNQKLPLDLYGRTWLFDIDSSRLFDEQVNSSSPAFILIAGILVDFLLLFIFLLLSRQKEQAQRYAQRVTQDLNNRTQTLEQVKITLETRNHELEEANQELDQFAFVASHDLKAPLRGVVQLVSWITEDLKENAQPQIKQYLSLLQSRVTRLDKLLDDLLLYSRVGRKKMRFQTILIEDRIHELFEMMCPNKHLTLVCEDTISEMTTLTTPLDLVIRNLLGNAIKHHDKDIGTIKVTCDDVGDLYVFTVQDDGPGIPQEYHQKVFELFHTLKPRDCVEGSGIGLSLIKKTLDFYSCQYSLETNENGGCTFRFSWPNQSDLEMYNNGAGF</sequence>
<dbReference type="GO" id="GO:0000155">
    <property type="term" value="F:phosphorelay sensor kinase activity"/>
    <property type="evidence" value="ECO:0007669"/>
    <property type="project" value="InterPro"/>
</dbReference>
<evidence type="ECO:0000256" key="2">
    <source>
        <dbReference type="ARBA" id="ARBA00004370"/>
    </source>
</evidence>
<dbReference type="PANTHER" id="PTHR42878:SF15">
    <property type="entry name" value="BACTERIOPHYTOCHROME"/>
    <property type="match status" value="1"/>
</dbReference>
<keyword evidence="8 10" id="KW-1133">Transmembrane helix</keyword>
<dbReference type="EMBL" id="CAOF01000045">
    <property type="protein sequence ID" value="CCO45149.1"/>
    <property type="molecule type" value="Genomic_DNA"/>
</dbReference>
<feature type="domain" description="CHASE" evidence="12">
    <location>
        <begin position="146"/>
        <end position="248"/>
    </location>
</feature>
<dbReference type="PRINTS" id="PR00344">
    <property type="entry name" value="BCTRLSENSOR"/>
</dbReference>
<dbReference type="InterPro" id="IPR003661">
    <property type="entry name" value="HisK_dim/P_dom"/>
</dbReference>
<reference evidence="13 14" key="1">
    <citation type="journal article" date="2013" name="ISME J.">
        <title>Comparative genomics of pathogenic lineages of Vibrio nigripulchritudo identifies virulence-associated traits.</title>
        <authorList>
            <person name="Goudenege D."/>
            <person name="Labreuche Y."/>
            <person name="Krin E."/>
            <person name="Ansquer D."/>
            <person name="Mangenot S."/>
            <person name="Calteau A."/>
            <person name="Medigue C."/>
            <person name="Mazel D."/>
            <person name="Polz M.F."/>
            <person name="Le Roux F."/>
        </authorList>
    </citation>
    <scope>NUCLEOTIDE SEQUENCE [LARGE SCALE GENOMIC DNA]</scope>
    <source>
        <strain evidence="13 14">SOn1</strain>
    </source>
</reference>
<dbReference type="EC" id="2.7.13.3" evidence="3"/>
<comment type="caution">
    <text evidence="13">The sequence shown here is derived from an EMBL/GenBank/DDBJ whole genome shotgun (WGS) entry which is preliminary data.</text>
</comment>
<keyword evidence="4" id="KW-0597">Phosphoprotein</keyword>
<dbReference type="InterPro" id="IPR036890">
    <property type="entry name" value="HATPase_C_sf"/>
</dbReference>
<evidence type="ECO:0000256" key="1">
    <source>
        <dbReference type="ARBA" id="ARBA00000085"/>
    </source>
</evidence>
<evidence type="ECO:0000256" key="6">
    <source>
        <dbReference type="ARBA" id="ARBA00022692"/>
    </source>
</evidence>
<dbReference type="PROSITE" id="PS50109">
    <property type="entry name" value="HIS_KIN"/>
    <property type="match status" value="1"/>
</dbReference>
<dbReference type="SUPFAM" id="SSF55874">
    <property type="entry name" value="ATPase domain of HSP90 chaperone/DNA topoisomerase II/histidine kinase"/>
    <property type="match status" value="1"/>
</dbReference>
<dbReference type="Gene3D" id="3.30.450.350">
    <property type="entry name" value="CHASE domain"/>
    <property type="match status" value="1"/>
</dbReference>
<dbReference type="InterPro" id="IPR003594">
    <property type="entry name" value="HATPase_dom"/>
</dbReference>
<evidence type="ECO:0000256" key="3">
    <source>
        <dbReference type="ARBA" id="ARBA00012438"/>
    </source>
</evidence>
<evidence type="ECO:0000256" key="9">
    <source>
        <dbReference type="ARBA" id="ARBA00023136"/>
    </source>
</evidence>
<feature type="transmembrane region" description="Helical" evidence="10">
    <location>
        <begin position="20"/>
        <end position="39"/>
    </location>
</feature>
<evidence type="ECO:0000313" key="13">
    <source>
        <dbReference type="EMBL" id="CCO45149.1"/>
    </source>
</evidence>
<accession>A0AAV2VKB7</accession>
<dbReference type="Proteomes" id="UP000018211">
    <property type="component" value="Unassembled WGS sequence"/>
</dbReference>
<dbReference type="Pfam" id="PF03924">
    <property type="entry name" value="CHASE"/>
    <property type="match status" value="1"/>
</dbReference>
<dbReference type="PANTHER" id="PTHR42878">
    <property type="entry name" value="TWO-COMPONENT HISTIDINE KINASE"/>
    <property type="match status" value="1"/>
</dbReference>
<dbReference type="Gene3D" id="1.10.287.130">
    <property type="match status" value="1"/>
</dbReference>
<evidence type="ECO:0000259" key="11">
    <source>
        <dbReference type="PROSITE" id="PS50109"/>
    </source>
</evidence>
<evidence type="ECO:0000313" key="14">
    <source>
        <dbReference type="Proteomes" id="UP000018211"/>
    </source>
</evidence>
<dbReference type="CDD" id="cd00075">
    <property type="entry name" value="HATPase"/>
    <property type="match status" value="1"/>
</dbReference>
<protein>
    <recommendedName>
        <fullName evidence="3">histidine kinase</fullName>
        <ecNumber evidence="3">2.7.13.3</ecNumber>
    </recommendedName>
</protein>
<dbReference type="GO" id="GO:0007234">
    <property type="term" value="P:osmosensory signaling via phosphorelay pathway"/>
    <property type="evidence" value="ECO:0007669"/>
    <property type="project" value="TreeGrafter"/>
</dbReference>
<keyword evidence="6 10" id="KW-0812">Transmembrane</keyword>
<evidence type="ECO:0000256" key="8">
    <source>
        <dbReference type="ARBA" id="ARBA00022989"/>
    </source>
</evidence>
<dbReference type="InterPro" id="IPR050351">
    <property type="entry name" value="BphY/WalK/GraS-like"/>
</dbReference>
<dbReference type="AlphaFoldDB" id="A0AAV2VKB7"/>
<comment type="subcellular location">
    <subcellularLocation>
        <location evidence="2">Membrane</location>
    </subcellularLocation>
</comment>
<feature type="domain" description="Histidine kinase" evidence="11">
    <location>
        <begin position="386"/>
        <end position="597"/>
    </location>
</feature>
<comment type="catalytic activity">
    <reaction evidence="1">
        <text>ATP + protein L-histidine = ADP + protein N-phospho-L-histidine.</text>
        <dbReference type="EC" id="2.7.13.3"/>
    </reaction>
</comment>
<organism evidence="13 14">
    <name type="scientific">Vibrio nigripulchritudo SOn1</name>
    <dbReference type="NCBI Taxonomy" id="1238450"/>
    <lineage>
        <taxon>Bacteria</taxon>
        <taxon>Pseudomonadati</taxon>
        <taxon>Pseudomonadota</taxon>
        <taxon>Gammaproteobacteria</taxon>
        <taxon>Vibrionales</taxon>
        <taxon>Vibrionaceae</taxon>
        <taxon>Vibrio</taxon>
    </lineage>
</organism>
<dbReference type="Pfam" id="PF02518">
    <property type="entry name" value="HATPase_c"/>
    <property type="match status" value="1"/>
</dbReference>
<dbReference type="Gene3D" id="3.30.565.10">
    <property type="entry name" value="Histidine kinase-like ATPase, C-terminal domain"/>
    <property type="match status" value="1"/>
</dbReference>
<dbReference type="SMART" id="SM01079">
    <property type="entry name" value="CHASE"/>
    <property type="match status" value="1"/>
</dbReference>
<dbReference type="SMART" id="SM00387">
    <property type="entry name" value="HATPase_c"/>
    <property type="match status" value="1"/>
</dbReference>
<dbReference type="SMART" id="SM00388">
    <property type="entry name" value="HisKA"/>
    <property type="match status" value="1"/>
</dbReference>
<dbReference type="InterPro" id="IPR042240">
    <property type="entry name" value="CHASE_sf"/>
</dbReference>